<keyword evidence="4" id="KW-1185">Reference proteome</keyword>
<evidence type="ECO:0000313" key="3">
    <source>
        <dbReference type="EMBL" id="MFN2977098.1"/>
    </source>
</evidence>
<dbReference type="InterPro" id="IPR001296">
    <property type="entry name" value="Glyco_trans_1"/>
</dbReference>
<proteinExistence type="predicted"/>
<dbReference type="PANTHER" id="PTHR12526">
    <property type="entry name" value="GLYCOSYLTRANSFERASE"/>
    <property type="match status" value="1"/>
</dbReference>
<accession>A0ABW9KNJ2</accession>
<gene>
    <name evidence="3" type="ORF">ACK2TP_15100</name>
</gene>
<dbReference type="SUPFAM" id="SSF53756">
    <property type="entry name" value="UDP-Glycosyltransferase/glycogen phosphorylase"/>
    <property type="match status" value="1"/>
</dbReference>
<dbReference type="Gene3D" id="3.40.50.2000">
    <property type="entry name" value="Glycogen Phosphorylase B"/>
    <property type="match status" value="2"/>
</dbReference>
<dbReference type="Proteomes" id="UP001634747">
    <property type="component" value="Unassembled WGS sequence"/>
</dbReference>
<dbReference type="GO" id="GO:0016757">
    <property type="term" value="F:glycosyltransferase activity"/>
    <property type="evidence" value="ECO:0007669"/>
    <property type="project" value="UniProtKB-KW"/>
</dbReference>
<feature type="domain" description="Glycosyl transferase family 1" evidence="1">
    <location>
        <begin position="190"/>
        <end position="329"/>
    </location>
</feature>
<keyword evidence="3" id="KW-0808">Transferase</keyword>
<evidence type="ECO:0000313" key="4">
    <source>
        <dbReference type="Proteomes" id="UP001634747"/>
    </source>
</evidence>
<dbReference type="Pfam" id="PF13579">
    <property type="entry name" value="Glyco_trans_4_4"/>
    <property type="match status" value="1"/>
</dbReference>
<evidence type="ECO:0000259" key="1">
    <source>
        <dbReference type="Pfam" id="PF00534"/>
    </source>
</evidence>
<dbReference type="Pfam" id="PF00534">
    <property type="entry name" value="Glycos_transf_1"/>
    <property type="match status" value="1"/>
</dbReference>
<comment type="caution">
    <text evidence="3">The sequence shown here is derived from an EMBL/GenBank/DDBJ whole genome shotgun (WGS) entry which is preliminary data.</text>
</comment>
<dbReference type="EC" id="2.4.-.-" evidence="3"/>
<reference evidence="3 4" key="1">
    <citation type="submission" date="2024-12" db="EMBL/GenBank/DDBJ databases">
        <authorList>
            <person name="Lee Y."/>
        </authorList>
    </citation>
    <scope>NUCLEOTIDE SEQUENCE [LARGE SCALE GENOMIC DNA]</scope>
    <source>
        <strain evidence="3 4">03SUJ4</strain>
    </source>
</reference>
<dbReference type="InterPro" id="IPR028098">
    <property type="entry name" value="Glyco_trans_4-like_N"/>
</dbReference>
<dbReference type="RefSeq" id="WP_263414729.1">
    <property type="nucleotide sequence ID" value="NZ_BAABBH010000001.1"/>
</dbReference>
<evidence type="ECO:0000259" key="2">
    <source>
        <dbReference type="Pfam" id="PF13579"/>
    </source>
</evidence>
<organism evidence="3 4">
    <name type="scientific">Terriglobus aquaticus</name>
    <dbReference type="NCBI Taxonomy" id="940139"/>
    <lineage>
        <taxon>Bacteria</taxon>
        <taxon>Pseudomonadati</taxon>
        <taxon>Acidobacteriota</taxon>
        <taxon>Terriglobia</taxon>
        <taxon>Terriglobales</taxon>
        <taxon>Acidobacteriaceae</taxon>
        <taxon>Terriglobus</taxon>
    </lineage>
</organism>
<keyword evidence="3" id="KW-0328">Glycosyltransferase</keyword>
<protein>
    <submittedName>
        <fullName evidence="3">Glycosyltransferase</fullName>
        <ecNumber evidence="3">2.4.-.-</ecNumber>
    </submittedName>
</protein>
<sequence>MKILHLIRSMRREGGGPAEGVRVLTDVYRQLGHSVEIATLDPPGEAAADLDVPVHALGRRSSGYGYSPHLRPWLRDNASRFDGTIVDGLWQYHGLAALRELRGRFPYAVFPHGMLDPWFNRTYPWKLLKKVPYWALVEGPMLRGSRAVLFTCVTERELAPRSFSNSVWNSVVVPYGTLGPPGDAADEIDAFHRALPQLKDKPFLLFAGRLHPKKGCDLLLRAYAAVAAKHALPTLVFAGPDSVGLQAKLMRLAQDLRIADRVVWAGMVVGPAKWGAFRAAEALILPSHQENFGIVVAEALSCGTPVLISDQVNIAQEVLQCGAGFVEQDTVPGTERLLQRWVALDDLGREQMREKALACWQGTFNSLRTGACIADLFRSAGA</sequence>
<dbReference type="EMBL" id="JBJYXY010000001">
    <property type="protein sequence ID" value="MFN2977098.1"/>
    <property type="molecule type" value="Genomic_DNA"/>
</dbReference>
<feature type="domain" description="Glycosyltransferase subfamily 4-like N-terminal" evidence="2">
    <location>
        <begin position="15"/>
        <end position="176"/>
    </location>
</feature>
<name>A0ABW9KNJ2_9BACT</name>